<dbReference type="AlphaFoldDB" id="A0A4Q0M6L6"/>
<dbReference type="Proteomes" id="UP000290848">
    <property type="component" value="Unassembled WGS sequence"/>
</dbReference>
<evidence type="ECO:0000313" key="1">
    <source>
        <dbReference type="EMBL" id="RXF68687.1"/>
    </source>
</evidence>
<gene>
    <name evidence="1" type="ORF">EKH83_15280</name>
</gene>
<comment type="caution">
    <text evidence="1">The sequence shown here is derived from an EMBL/GenBank/DDBJ whole genome shotgun (WGS) entry which is preliminary data.</text>
</comment>
<dbReference type="RefSeq" id="WP_128770319.1">
    <property type="nucleotide sequence ID" value="NZ_RXOC01000010.1"/>
</dbReference>
<protein>
    <submittedName>
        <fullName evidence="1">Uncharacterized protein</fullName>
    </submittedName>
</protein>
<evidence type="ECO:0000313" key="2">
    <source>
        <dbReference type="Proteomes" id="UP000290848"/>
    </source>
</evidence>
<reference evidence="1 2" key="1">
    <citation type="submission" date="2018-12" db="EMBL/GenBank/DDBJ databases">
        <title>The Draft Genome Sequence of the Soil Bacterium Pedobacter tournemirensis R1.</title>
        <authorList>
            <person name="He J."/>
        </authorList>
    </citation>
    <scope>NUCLEOTIDE SEQUENCE [LARGE SCALE GENOMIC DNA]</scope>
    <source>
        <strain evidence="1 2">R1</strain>
    </source>
</reference>
<sequence>MEASYLPVQWVYREVIEEEIEKRTEGKIFYFSDQEVFEAYGKVLKMEELEGKGLFIQLNNDFSIRIDRIITLFGKPGAAYDEYNAYSNSCMDCMGGYTKEELDKL</sequence>
<proteinExistence type="predicted"/>
<name>A0A4Q0M6L6_9SPHI</name>
<accession>A0A4Q0M6L6</accession>
<organism evidence="1 2">
    <name type="scientific">Arcticibacter tournemirensis</name>
    <dbReference type="NCBI Taxonomy" id="699437"/>
    <lineage>
        <taxon>Bacteria</taxon>
        <taxon>Pseudomonadati</taxon>
        <taxon>Bacteroidota</taxon>
        <taxon>Sphingobacteriia</taxon>
        <taxon>Sphingobacteriales</taxon>
        <taxon>Sphingobacteriaceae</taxon>
        <taxon>Arcticibacter</taxon>
    </lineage>
</organism>
<dbReference type="EMBL" id="RXOC01000010">
    <property type="protein sequence ID" value="RXF68687.1"/>
    <property type="molecule type" value="Genomic_DNA"/>
</dbReference>